<evidence type="ECO:0000256" key="1">
    <source>
        <dbReference type="SAM" id="MobiDB-lite"/>
    </source>
</evidence>
<name>A0AAD9FMN7_DISEL</name>
<proteinExistence type="predicted"/>
<evidence type="ECO:0000313" key="3">
    <source>
        <dbReference type="Proteomes" id="UP001228049"/>
    </source>
</evidence>
<dbReference type="AlphaFoldDB" id="A0AAD9FMN7"/>
<keyword evidence="3" id="KW-1185">Reference proteome</keyword>
<dbReference type="InterPro" id="IPR027883">
    <property type="entry name" value="Redic1-like"/>
</dbReference>
<gene>
    <name evidence="2" type="ORF">KUDE01_009242</name>
</gene>
<dbReference type="EMBL" id="JASDAP010000001">
    <property type="protein sequence ID" value="KAK1906846.1"/>
    <property type="molecule type" value="Genomic_DNA"/>
</dbReference>
<accession>A0AAD9FMN7</accession>
<reference evidence="2" key="1">
    <citation type="submission" date="2023-04" db="EMBL/GenBank/DDBJ databases">
        <title>Chromosome-level genome of Chaenocephalus aceratus.</title>
        <authorList>
            <person name="Park H."/>
        </authorList>
    </citation>
    <scope>NUCLEOTIDE SEQUENCE</scope>
    <source>
        <strain evidence="2">DE</strain>
        <tissue evidence="2">Muscle</tissue>
    </source>
</reference>
<sequence>MNWVGGSRNRVVMKNDAKKQREFFEKRKMQQKLKNLGMALPASPKGTSAGSMDLVTLFIVNQIASKKEITDPPKVAVLGSYKGGSKHKRNELLVLPMSPGSPSQLSLVEGQPEYSVQGTRKRMHVIPQGFKCRQLSPVLESAYSDNSVSDYLPPITDPLSPFSTSSASSGQGLFPLQMNLQQRSQTQLPHCSPPPWDTSGLKQTKFQPFSLPRVMEDSISWSCGSKPPLYQLKTPTAAEVLFRSPKPDNTEAMDQARRDVSFSLNQPEGEEAMLDFTLNQSETEQHFEGEVFRGFSTEECEEEAAHYGRGPSKIYLNDETPAESSQTVPDSQCMEVEDSDLIHFSNCTDMNFSCLEHNNVLMNGCEYSPSYSSRRGYLSSDSDDEEECCQPYLQASSSYMDPACCAESLNPNPVSQGNPEQRHIKLRPLTPLLKPQSFRDKQTLMENISFPVLLSPQAQRSEMCKCQKKANETRDTGTQTAAVTCDAETQCSAVEDGATAEFNWCVRPVDVSVQHPPTGRQTDAAAERTHTASTGKATSGEKLTPWVKKKPKAGSLSGSSIINNIDGKVILQTHFLDALSVTDGRGKGRDEGGRQEHGRLVKDLSNEAREEVTSASRANRLSEEAETLQEIADILLLLRQRKEVM</sequence>
<comment type="caution">
    <text evidence="2">The sequence shown here is derived from an EMBL/GenBank/DDBJ whole genome shotgun (WGS) entry which is preliminary data.</text>
</comment>
<dbReference type="Proteomes" id="UP001228049">
    <property type="component" value="Unassembled WGS sequence"/>
</dbReference>
<protein>
    <submittedName>
        <fullName evidence="2">Uncharacterized protein</fullName>
    </submittedName>
</protein>
<evidence type="ECO:0000313" key="2">
    <source>
        <dbReference type="EMBL" id="KAK1906846.1"/>
    </source>
</evidence>
<dbReference type="PANTHER" id="PTHR35158">
    <property type="entry name" value="CDNA SEQUENCE CN725425"/>
    <property type="match status" value="1"/>
</dbReference>
<feature type="region of interest" description="Disordered" evidence="1">
    <location>
        <begin position="515"/>
        <end position="540"/>
    </location>
</feature>
<dbReference type="PANTHER" id="PTHR35158:SF1">
    <property type="entry name" value="CDNA SEQUENCE CN725425"/>
    <property type="match status" value="1"/>
</dbReference>
<organism evidence="2 3">
    <name type="scientific">Dissostichus eleginoides</name>
    <name type="common">Patagonian toothfish</name>
    <name type="synonym">Dissostichus amissus</name>
    <dbReference type="NCBI Taxonomy" id="100907"/>
    <lineage>
        <taxon>Eukaryota</taxon>
        <taxon>Metazoa</taxon>
        <taxon>Chordata</taxon>
        <taxon>Craniata</taxon>
        <taxon>Vertebrata</taxon>
        <taxon>Euteleostomi</taxon>
        <taxon>Actinopterygii</taxon>
        <taxon>Neopterygii</taxon>
        <taxon>Teleostei</taxon>
        <taxon>Neoteleostei</taxon>
        <taxon>Acanthomorphata</taxon>
        <taxon>Eupercaria</taxon>
        <taxon>Perciformes</taxon>
        <taxon>Notothenioidei</taxon>
        <taxon>Nototheniidae</taxon>
        <taxon>Dissostichus</taxon>
    </lineage>
</organism>